<feature type="compositionally biased region" description="Gly residues" evidence="3">
    <location>
        <begin position="541"/>
        <end position="578"/>
    </location>
</feature>
<feature type="compositionally biased region" description="Low complexity" evidence="3">
    <location>
        <begin position="241"/>
        <end position="262"/>
    </location>
</feature>
<evidence type="ECO:0000256" key="2">
    <source>
        <dbReference type="ARBA" id="ARBA00023054"/>
    </source>
</evidence>
<feature type="domain" description="YknX-like beta-barrel" evidence="6">
    <location>
        <begin position="382"/>
        <end position="453"/>
    </location>
</feature>
<evidence type="ECO:0000259" key="5">
    <source>
        <dbReference type="Pfam" id="PF25917"/>
    </source>
</evidence>
<dbReference type="EMBL" id="MWQN01000001">
    <property type="protein sequence ID" value="OPC84460.1"/>
    <property type="molecule type" value="Genomic_DNA"/>
</dbReference>
<sequence>MVVGRAPPGSSLGARAASGGRLVAMTRISSGIRSVRRLDQPSRCRPTPRPPTAFRYVSGSVLAAMRRVRLRRKSVLLNLTLAAALVTGAGFAYAAVDDGGGSTRAGRVRTGKVTKGTVMATVSASGSLSSPSDTGVAFSAAGKVTAVAVKVGDRVTAGQVLARIDPAQAQEALDAAKSAVTVAQANLTKARAGTPVQQGGGGNGGGSNGGGGGNQGSGNQNSGIEDTAVRGGTGATGSRDVPAATPTTAPPGSASTPVAQPHPTVTVTVTKTATATPSPSTTVDAAAVTQAESALVAANNKVADAQRALDGCTLIAPSDGVVASVSGKVGDSVTAGGSGGTGNTTGSGGSGGGQGGSAATSNSTASGFVVLANPTGMESRVSFSEADAAKVKAGQPATVTLNVNSAIRLNAKVVSVNPLPDSGGSAGSVKYGATIALQGDVSTLRTGQTANISVVVAQADNALQVPSAAVTGGGTSGAGAGASVRVLVDGVEQRRTVTLGVVGDQTTQILSGLAEGDEIVIGTVAAGSGTGSTSGRSGSSTRGGTGGGGIPGGGAVFPGGSAGNGGATGGGFPRGGSR</sequence>
<dbReference type="InterPro" id="IPR050465">
    <property type="entry name" value="UPF0194_transport"/>
</dbReference>
<gene>
    <name evidence="7" type="ORF">B4N89_29200</name>
</gene>
<accession>A0A1T3P6H8</accession>
<dbReference type="Gene3D" id="2.40.30.170">
    <property type="match status" value="1"/>
</dbReference>
<dbReference type="Pfam" id="PF25917">
    <property type="entry name" value="BSH_RND"/>
    <property type="match status" value="1"/>
</dbReference>
<reference evidence="7 8" key="1">
    <citation type="submission" date="2017-03" db="EMBL/GenBank/DDBJ databases">
        <title>Draft genome sequence of Streptomyces scabrisporus NF3, endophyte isolated from Amphipterygium adstringens.</title>
        <authorList>
            <person name="Vazquez M."/>
            <person name="Ceapa C.D."/>
            <person name="Rodriguez Luna D."/>
            <person name="Sanchez Esquivel S."/>
        </authorList>
    </citation>
    <scope>NUCLEOTIDE SEQUENCE [LARGE SCALE GENOMIC DNA]</scope>
    <source>
        <strain evidence="7 8">NF3</strain>
    </source>
</reference>
<evidence type="ECO:0000313" key="7">
    <source>
        <dbReference type="EMBL" id="OPC84460.1"/>
    </source>
</evidence>
<dbReference type="Proteomes" id="UP000190037">
    <property type="component" value="Unassembled WGS sequence"/>
</dbReference>
<feature type="domain" description="Multidrug resistance protein MdtA-like barrel-sandwich hybrid" evidence="5">
    <location>
        <begin position="141"/>
        <end position="337"/>
    </location>
</feature>
<proteinExistence type="predicted"/>
<dbReference type="Gene3D" id="2.40.420.20">
    <property type="match status" value="1"/>
</dbReference>
<feature type="transmembrane region" description="Helical" evidence="4">
    <location>
        <begin position="75"/>
        <end position="96"/>
    </location>
</feature>
<dbReference type="GO" id="GO:0030313">
    <property type="term" value="C:cell envelope"/>
    <property type="evidence" value="ECO:0007669"/>
    <property type="project" value="UniProtKB-SubCell"/>
</dbReference>
<keyword evidence="4" id="KW-0472">Membrane</keyword>
<keyword evidence="2" id="KW-0175">Coiled coil</keyword>
<keyword evidence="4" id="KW-1133">Transmembrane helix</keyword>
<feature type="compositionally biased region" description="Gly residues" evidence="3">
    <location>
        <begin position="336"/>
        <end position="356"/>
    </location>
</feature>
<feature type="region of interest" description="Disordered" evidence="3">
    <location>
        <begin position="190"/>
        <end position="262"/>
    </location>
</feature>
<dbReference type="SUPFAM" id="SSF111369">
    <property type="entry name" value="HlyD-like secretion proteins"/>
    <property type="match status" value="1"/>
</dbReference>
<dbReference type="Gene3D" id="2.40.50.100">
    <property type="match status" value="1"/>
</dbReference>
<evidence type="ECO:0000256" key="3">
    <source>
        <dbReference type="SAM" id="MobiDB-lite"/>
    </source>
</evidence>
<dbReference type="InterPro" id="IPR058625">
    <property type="entry name" value="MdtA-like_BSH"/>
</dbReference>
<dbReference type="PANTHER" id="PTHR32347">
    <property type="entry name" value="EFFLUX SYSTEM COMPONENT YKNX-RELATED"/>
    <property type="match status" value="1"/>
</dbReference>
<dbReference type="Pfam" id="PF25990">
    <property type="entry name" value="Beta-barrel_YknX"/>
    <property type="match status" value="1"/>
</dbReference>
<organism evidence="7 8">
    <name type="scientific">Embleya scabrispora</name>
    <dbReference type="NCBI Taxonomy" id="159449"/>
    <lineage>
        <taxon>Bacteria</taxon>
        <taxon>Bacillati</taxon>
        <taxon>Actinomycetota</taxon>
        <taxon>Actinomycetes</taxon>
        <taxon>Kitasatosporales</taxon>
        <taxon>Streptomycetaceae</taxon>
        <taxon>Embleya</taxon>
    </lineage>
</organism>
<evidence type="ECO:0000256" key="1">
    <source>
        <dbReference type="ARBA" id="ARBA00004196"/>
    </source>
</evidence>
<keyword evidence="4" id="KW-0812">Transmembrane</keyword>
<feature type="compositionally biased region" description="Low complexity" evidence="3">
    <location>
        <begin position="526"/>
        <end position="540"/>
    </location>
</feature>
<keyword evidence="8" id="KW-1185">Reference proteome</keyword>
<feature type="compositionally biased region" description="Gly residues" evidence="3">
    <location>
        <begin position="198"/>
        <end position="216"/>
    </location>
</feature>
<comment type="subcellular location">
    <subcellularLocation>
        <location evidence="1">Cell envelope</location>
    </subcellularLocation>
</comment>
<evidence type="ECO:0000256" key="4">
    <source>
        <dbReference type="SAM" id="Phobius"/>
    </source>
</evidence>
<evidence type="ECO:0000313" key="8">
    <source>
        <dbReference type="Proteomes" id="UP000190037"/>
    </source>
</evidence>
<feature type="region of interest" description="Disordered" evidence="3">
    <location>
        <begin position="526"/>
        <end position="578"/>
    </location>
</feature>
<protein>
    <submittedName>
        <fullName evidence="7">Uncharacterized protein</fullName>
    </submittedName>
</protein>
<evidence type="ECO:0000259" key="6">
    <source>
        <dbReference type="Pfam" id="PF25990"/>
    </source>
</evidence>
<comment type="caution">
    <text evidence="7">The sequence shown here is derived from an EMBL/GenBank/DDBJ whole genome shotgun (WGS) entry which is preliminary data.</text>
</comment>
<dbReference type="STRING" id="159449.B4N89_29200"/>
<feature type="region of interest" description="Disordered" evidence="3">
    <location>
        <begin position="333"/>
        <end position="359"/>
    </location>
</feature>
<dbReference type="InterPro" id="IPR058636">
    <property type="entry name" value="Beta-barrel_YknX"/>
</dbReference>
<dbReference type="AlphaFoldDB" id="A0A1T3P6H8"/>
<name>A0A1T3P6H8_9ACTN</name>